<comment type="caution">
    <text evidence="4">The sequence shown here is derived from an EMBL/GenBank/DDBJ whole genome shotgun (WGS) entry which is preliminary data.</text>
</comment>
<evidence type="ECO:0000313" key="5">
    <source>
        <dbReference type="Proteomes" id="UP000295560"/>
    </source>
</evidence>
<evidence type="ECO:0000256" key="1">
    <source>
        <dbReference type="ARBA" id="ARBA00023125"/>
    </source>
</evidence>
<dbReference type="AlphaFoldDB" id="A0A4R1HVH7"/>
<keyword evidence="2" id="KW-0233">DNA recombination</keyword>
<dbReference type="GO" id="GO:0000150">
    <property type="term" value="F:DNA strand exchange activity"/>
    <property type="evidence" value="ECO:0007669"/>
    <property type="project" value="InterPro"/>
</dbReference>
<dbReference type="PANTHER" id="PTHR30461">
    <property type="entry name" value="DNA-INVERTASE FROM LAMBDOID PROPHAGE"/>
    <property type="match status" value="1"/>
</dbReference>
<accession>A0A4R1HVH7</accession>
<dbReference type="SMART" id="SM00857">
    <property type="entry name" value="Resolvase"/>
    <property type="match status" value="1"/>
</dbReference>
<dbReference type="PANTHER" id="PTHR30461:SF2">
    <property type="entry name" value="SERINE RECOMBINASE PINE-RELATED"/>
    <property type="match status" value="1"/>
</dbReference>
<dbReference type="Gene3D" id="3.40.50.1390">
    <property type="entry name" value="Resolvase, N-terminal catalytic domain"/>
    <property type="match status" value="1"/>
</dbReference>
<dbReference type="InterPro" id="IPR006119">
    <property type="entry name" value="Resolv_N"/>
</dbReference>
<dbReference type="RefSeq" id="WP_132421735.1">
    <property type="nucleotide sequence ID" value="NZ_SMFZ01000001.1"/>
</dbReference>
<sequence>MTAPRSARRARSADAPLRALGYTRVSTGDQVDSGAGLDAQRAALQAEAARQGFEMEIVTDAGLSGATLNRPALADALARLDRGDADVLVAAKLDRVSRSVRDFAGLLDRAQRNGWRLVLLDLGDTSTPAGEMTANIIASAAQYERRLIGQRTREGLAAKRAAGVRLGRPSVLGDDVVARVVRERADGRKLREIADGLTADGVPTARGGSTWSTSSVQAVLAGQDAARMAERV</sequence>
<protein>
    <submittedName>
        <fullName evidence="4">DNA invertase Pin-like site-specific DNA recombinase</fullName>
    </submittedName>
</protein>
<organism evidence="4 5">
    <name type="scientific">Pseudonocardia endophytica</name>
    <dbReference type="NCBI Taxonomy" id="401976"/>
    <lineage>
        <taxon>Bacteria</taxon>
        <taxon>Bacillati</taxon>
        <taxon>Actinomycetota</taxon>
        <taxon>Actinomycetes</taxon>
        <taxon>Pseudonocardiales</taxon>
        <taxon>Pseudonocardiaceae</taxon>
        <taxon>Pseudonocardia</taxon>
    </lineage>
</organism>
<dbReference type="Pfam" id="PF00239">
    <property type="entry name" value="Resolvase"/>
    <property type="match status" value="1"/>
</dbReference>
<evidence type="ECO:0000259" key="3">
    <source>
        <dbReference type="PROSITE" id="PS51736"/>
    </source>
</evidence>
<keyword evidence="5" id="KW-1185">Reference proteome</keyword>
<gene>
    <name evidence="4" type="ORF">EV378_1239</name>
</gene>
<dbReference type="InterPro" id="IPR050639">
    <property type="entry name" value="SSR_resolvase"/>
</dbReference>
<reference evidence="4 5" key="1">
    <citation type="submission" date="2019-03" db="EMBL/GenBank/DDBJ databases">
        <title>Sequencing the genomes of 1000 actinobacteria strains.</title>
        <authorList>
            <person name="Klenk H.-P."/>
        </authorList>
    </citation>
    <scope>NUCLEOTIDE SEQUENCE [LARGE SCALE GENOMIC DNA]</scope>
    <source>
        <strain evidence="4 5">DSM 44969</strain>
    </source>
</reference>
<proteinExistence type="predicted"/>
<dbReference type="CDD" id="cd03768">
    <property type="entry name" value="SR_ResInv"/>
    <property type="match status" value="1"/>
</dbReference>
<dbReference type="Pfam" id="PF07508">
    <property type="entry name" value="Recombinase"/>
    <property type="match status" value="1"/>
</dbReference>
<dbReference type="OrthoDB" id="3405463at2"/>
<evidence type="ECO:0000313" key="4">
    <source>
        <dbReference type="EMBL" id="TCK25431.1"/>
    </source>
</evidence>
<dbReference type="GO" id="GO:0003677">
    <property type="term" value="F:DNA binding"/>
    <property type="evidence" value="ECO:0007669"/>
    <property type="project" value="UniProtKB-KW"/>
</dbReference>
<dbReference type="PROSITE" id="PS51736">
    <property type="entry name" value="RECOMBINASES_3"/>
    <property type="match status" value="1"/>
</dbReference>
<evidence type="ECO:0000256" key="2">
    <source>
        <dbReference type="ARBA" id="ARBA00023172"/>
    </source>
</evidence>
<dbReference type="InterPro" id="IPR011109">
    <property type="entry name" value="DNA_bind_recombinase_dom"/>
</dbReference>
<name>A0A4R1HVH7_PSEEN</name>
<dbReference type="SUPFAM" id="SSF53041">
    <property type="entry name" value="Resolvase-like"/>
    <property type="match status" value="1"/>
</dbReference>
<keyword evidence="1" id="KW-0238">DNA-binding</keyword>
<dbReference type="InterPro" id="IPR036162">
    <property type="entry name" value="Resolvase-like_N_sf"/>
</dbReference>
<feature type="domain" description="Resolvase/invertase-type recombinase catalytic" evidence="3">
    <location>
        <begin position="18"/>
        <end position="163"/>
    </location>
</feature>
<dbReference type="Proteomes" id="UP000295560">
    <property type="component" value="Unassembled WGS sequence"/>
</dbReference>
<dbReference type="EMBL" id="SMFZ01000001">
    <property type="protein sequence ID" value="TCK25431.1"/>
    <property type="molecule type" value="Genomic_DNA"/>
</dbReference>